<dbReference type="Pfam" id="PF07411">
    <property type="entry name" value="DUF1508"/>
    <property type="match status" value="1"/>
</dbReference>
<organism evidence="2 3">
    <name type="scientific">Variovorax beijingensis</name>
    <dbReference type="NCBI Taxonomy" id="2496117"/>
    <lineage>
        <taxon>Bacteria</taxon>
        <taxon>Pseudomonadati</taxon>
        <taxon>Pseudomonadota</taxon>
        <taxon>Betaproteobacteria</taxon>
        <taxon>Burkholderiales</taxon>
        <taxon>Comamonadaceae</taxon>
        <taxon>Variovorax</taxon>
    </lineage>
</organism>
<dbReference type="InterPro" id="IPR010879">
    <property type="entry name" value="DUF1508"/>
</dbReference>
<protein>
    <submittedName>
        <fullName evidence="2">DUF1508 domain-containing protein</fullName>
    </submittedName>
</protein>
<gene>
    <name evidence="2" type="ORF">EJO66_31120</name>
</gene>
<dbReference type="Gene3D" id="3.30.160.160">
    <property type="entry name" value="YegP-like"/>
    <property type="match status" value="1"/>
</dbReference>
<evidence type="ECO:0000259" key="1">
    <source>
        <dbReference type="Pfam" id="PF07411"/>
    </source>
</evidence>
<comment type="caution">
    <text evidence="2">The sequence shown here is derived from an EMBL/GenBank/DDBJ whole genome shotgun (WGS) entry which is preliminary data.</text>
</comment>
<name>A0ABX9ZXF9_9BURK</name>
<evidence type="ECO:0000313" key="3">
    <source>
        <dbReference type="Proteomes" id="UP000271137"/>
    </source>
</evidence>
<dbReference type="RefSeq" id="WP_125967096.1">
    <property type="nucleotide sequence ID" value="NZ_RXFQ01000033.1"/>
</dbReference>
<dbReference type="EMBL" id="RXFQ01000033">
    <property type="protein sequence ID" value="RSZ28799.1"/>
    <property type="molecule type" value="Genomic_DNA"/>
</dbReference>
<sequence>MYFEIYPSGFQWRWRLKAANHEIIASGEAYTSKQGCLHAIELMKQTTANTLVYERQN</sequence>
<reference evidence="2 3" key="1">
    <citation type="submission" date="2018-12" db="EMBL/GenBank/DDBJ databases">
        <title>The genome sequences of strain 502.</title>
        <authorList>
            <person name="Gao J."/>
            <person name="Sun J."/>
        </authorList>
    </citation>
    <scope>NUCLEOTIDE SEQUENCE [LARGE SCALE GENOMIC DNA]</scope>
    <source>
        <strain evidence="2 3">502</strain>
    </source>
</reference>
<accession>A0ABX9ZXF9</accession>
<feature type="domain" description="DUF1508" evidence="1">
    <location>
        <begin position="11"/>
        <end position="54"/>
    </location>
</feature>
<dbReference type="InterPro" id="IPR036913">
    <property type="entry name" value="YegP-like_sf"/>
</dbReference>
<proteinExistence type="predicted"/>
<dbReference type="SUPFAM" id="SSF160113">
    <property type="entry name" value="YegP-like"/>
    <property type="match status" value="1"/>
</dbReference>
<evidence type="ECO:0000313" key="2">
    <source>
        <dbReference type="EMBL" id="RSZ28799.1"/>
    </source>
</evidence>
<keyword evidence="3" id="KW-1185">Reference proteome</keyword>
<dbReference type="Proteomes" id="UP000271137">
    <property type="component" value="Unassembled WGS sequence"/>
</dbReference>